<feature type="binding site" evidence="6">
    <location>
        <position position="85"/>
    </location>
    <ligand>
        <name>S-adenosyl-L-methionine</name>
        <dbReference type="ChEBI" id="CHEBI:59789"/>
    </ligand>
</feature>
<keyword evidence="2 6" id="KW-0698">rRNA processing</keyword>
<dbReference type="KEGG" id="tpg:TPEGAU_0946"/>
<sequence>MVTPSQHALLAEGVAHLTDARTAPALCALLKQYLEELILFNTRAHLVHVTHTEELITHHLLDSLSAWPHFTNARAIADIGSGAGLPGIPLACALALYAPETELTLIERREKRIAFLENACARLALPHLRIVHADAHDLTPYTYDAITFRALCPLNHPTVYMLLNKLRPGGVILAYKGKRKLIEQETRDFLPQSCSVFPLHVPFLHEARHLVAIHTPCAAPPQ</sequence>
<evidence type="ECO:0000313" key="7">
    <source>
        <dbReference type="EMBL" id="AEZ60219.1"/>
    </source>
</evidence>
<gene>
    <name evidence="7" type="primary">gidB</name>
    <name evidence="6" type="synonym">rsmG</name>
    <name evidence="7" type="ordered locus">TPEGAU_0946</name>
</gene>
<dbReference type="SUPFAM" id="SSF53335">
    <property type="entry name" value="S-adenosyl-L-methionine-dependent methyltransferases"/>
    <property type="match status" value="1"/>
</dbReference>
<dbReference type="InterPro" id="IPR029063">
    <property type="entry name" value="SAM-dependent_MTases_sf"/>
</dbReference>
<organism evidence="7 8">
    <name type="scientific">Treponema pallidum subsp. pertenue (strain Gauthier)</name>
    <dbReference type="NCBI Taxonomy" id="491080"/>
    <lineage>
        <taxon>Bacteria</taxon>
        <taxon>Pseudomonadati</taxon>
        <taxon>Spirochaetota</taxon>
        <taxon>Spirochaetia</taxon>
        <taxon>Spirochaetales</taxon>
        <taxon>Treponemataceae</taxon>
        <taxon>Treponema</taxon>
    </lineage>
</organism>
<dbReference type="PANTHER" id="PTHR31760:SF0">
    <property type="entry name" value="S-ADENOSYL-L-METHIONINE-DEPENDENT METHYLTRANSFERASES SUPERFAMILY PROTEIN"/>
    <property type="match status" value="1"/>
</dbReference>
<evidence type="ECO:0000256" key="6">
    <source>
        <dbReference type="HAMAP-Rule" id="MF_00074"/>
    </source>
</evidence>
<keyword evidence="4 6" id="KW-0808">Transferase</keyword>
<proteinExistence type="inferred from homology"/>
<keyword evidence="5 6" id="KW-0949">S-adenosyl-L-methionine</keyword>
<dbReference type="RefSeq" id="WP_010882389.1">
    <property type="nucleotide sequence ID" value="NC_016843.1"/>
</dbReference>
<dbReference type="EMBL" id="CP002376">
    <property type="protein sequence ID" value="AEZ60219.1"/>
    <property type="molecule type" value="Genomic_DNA"/>
</dbReference>
<keyword evidence="1 6" id="KW-0963">Cytoplasm</keyword>
<comment type="caution">
    <text evidence="6">Lacks conserved residue(s) required for the propagation of feature annotation.</text>
</comment>
<dbReference type="GeneID" id="93876694"/>
<keyword evidence="3 6" id="KW-0489">Methyltransferase</keyword>
<dbReference type="InterPro" id="IPR003682">
    <property type="entry name" value="rRNA_ssu_MeTfrase_G"/>
</dbReference>
<comment type="function">
    <text evidence="6">Specifically methylates the N7 position of a guanine in 16S rRNA.</text>
</comment>
<reference evidence="8" key="1">
    <citation type="journal article" date="2012" name="PLoS Negl. Trop. Dis.">
        <title>Whole genome sequences of three Treponema pallidum ssp. pertenue strains: yaws and syphilis treponemes differ in less than 0.2% of the genome sequence.</title>
        <authorList>
            <person name="Cejkova D."/>
            <person name="Zobanikova M."/>
            <person name="Chen L."/>
            <person name="Pospisilova P."/>
            <person name="Strouhal M."/>
            <person name="Qin X."/>
            <person name="Mikalova L."/>
            <person name="Norris S.J."/>
            <person name="Muzny D.M."/>
            <person name="Gibbs R.A."/>
            <person name="Fulton L.L."/>
            <person name="Sodergren E."/>
            <person name="Weinstock G.M."/>
            <person name="Smajs D."/>
        </authorList>
    </citation>
    <scope>NUCLEOTIDE SEQUENCE [LARGE SCALE GENOMIC DNA]</scope>
    <source>
        <strain evidence="8">Gauthier</strain>
    </source>
</reference>
<dbReference type="Proteomes" id="UP000008192">
    <property type="component" value="Chromosome"/>
</dbReference>
<comment type="similarity">
    <text evidence="6">Belongs to the methyltransferase superfamily. RNA methyltransferase RsmG family.</text>
</comment>
<dbReference type="PIRSF" id="PIRSF003078">
    <property type="entry name" value="GidB"/>
    <property type="match status" value="1"/>
</dbReference>
<dbReference type="GO" id="GO:0070043">
    <property type="term" value="F:rRNA (guanine-N7-)-methyltransferase activity"/>
    <property type="evidence" value="ECO:0007669"/>
    <property type="project" value="UniProtKB-UniRule"/>
</dbReference>
<evidence type="ECO:0000256" key="4">
    <source>
        <dbReference type="ARBA" id="ARBA00022679"/>
    </source>
</evidence>
<dbReference type="Pfam" id="PF02527">
    <property type="entry name" value="GidB"/>
    <property type="match status" value="1"/>
</dbReference>
<name>A0AAU8Q174_TREPG</name>
<evidence type="ECO:0000256" key="5">
    <source>
        <dbReference type="ARBA" id="ARBA00022691"/>
    </source>
</evidence>
<comment type="subcellular location">
    <subcellularLocation>
        <location evidence="6">Cytoplasm</location>
    </subcellularLocation>
</comment>
<feature type="binding site" evidence="6">
    <location>
        <position position="149"/>
    </location>
    <ligand>
        <name>S-adenosyl-L-methionine</name>
        <dbReference type="ChEBI" id="CHEBI:59789"/>
    </ligand>
</feature>
<evidence type="ECO:0000256" key="2">
    <source>
        <dbReference type="ARBA" id="ARBA00022552"/>
    </source>
</evidence>
<evidence type="ECO:0000256" key="1">
    <source>
        <dbReference type="ARBA" id="ARBA00022490"/>
    </source>
</evidence>
<dbReference type="GO" id="GO:0005829">
    <property type="term" value="C:cytosol"/>
    <property type="evidence" value="ECO:0007669"/>
    <property type="project" value="TreeGrafter"/>
</dbReference>
<dbReference type="EC" id="2.1.1.-" evidence="6"/>
<dbReference type="AlphaFoldDB" id="A0AAU8Q174"/>
<protein>
    <recommendedName>
        <fullName evidence="6">Ribosomal RNA small subunit methyltransferase G</fullName>
        <ecNumber evidence="6">2.1.1.-</ecNumber>
    </recommendedName>
    <alternativeName>
        <fullName evidence="6">16S rRNA 7-methylguanosine methyltransferase</fullName>
        <shortName evidence="6">16S rRNA m7G methyltransferase</shortName>
    </alternativeName>
</protein>
<dbReference type="NCBIfam" id="TIGR00138">
    <property type="entry name" value="rsmG_gidB"/>
    <property type="match status" value="1"/>
</dbReference>
<dbReference type="PANTHER" id="PTHR31760">
    <property type="entry name" value="S-ADENOSYL-L-METHIONINE-DEPENDENT METHYLTRANSFERASES SUPERFAMILY PROTEIN"/>
    <property type="match status" value="1"/>
</dbReference>
<feature type="binding site" evidence="6">
    <location>
        <position position="80"/>
    </location>
    <ligand>
        <name>S-adenosyl-L-methionine</name>
        <dbReference type="ChEBI" id="CHEBI:59789"/>
    </ligand>
</feature>
<dbReference type="Gene3D" id="3.40.50.150">
    <property type="entry name" value="Vaccinia Virus protein VP39"/>
    <property type="match status" value="1"/>
</dbReference>
<dbReference type="HAMAP" id="MF_00074">
    <property type="entry name" value="16SrRNA_methyltr_G"/>
    <property type="match status" value="1"/>
</dbReference>
<evidence type="ECO:0000256" key="3">
    <source>
        <dbReference type="ARBA" id="ARBA00022603"/>
    </source>
</evidence>
<dbReference type="SMR" id="A0AAU8Q174"/>
<dbReference type="CDD" id="cd02440">
    <property type="entry name" value="AdoMet_MTases"/>
    <property type="match status" value="1"/>
</dbReference>
<accession>A0AAU8Q174</accession>
<evidence type="ECO:0000313" key="8">
    <source>
        <dbReference type="Proteomes" id="UP000008192"/>
    </source>
</evidence>